<dbReference type="Gene3D" id="3.30.50.10">
    <property type="entry name" value="Erythroid Transcription Factor GATA-1, subunit A"/>
    <property type="match status" value="1"/>
</dbReference>
<proteinExistence type="predicted"/>
<keyword evidence="1" id="KW-0862">Zinc</keyword>
<reference evidence="3" key="1">
    <citation type="submission" date="2020-12" db="EMBL/GenBank/DDBJ databases">
        <title>Metabolic potential, ecology and presence of endohyphal bacteria is reflected in genomic diversity of Mucoromycotina.</title>
        <authorList>
            <person name="Muszewska A."/>
            <person name="Okrasinska A."/>
            <person name="Steczkiewicz K."/>
            <person name="Drgas O."/>
            <person name="Orlowska M."/>
            <person name="Perlinska-Lenart U."/>
            <person name="Aleksandrzak-Piekarczyk T."/>
            <person name="Szatraj K."/>
            <person name="Zielenkiewicz U."/>
            <person name="Pilsyk S."/>
            <person name="Malc E."/>
            <person name="Mieczkowski P."/>
            <person name="Kruszewska J.S."/>
            <person name="Biernat P."/>
            <person name="Pawlowska J."/>
        </authorList>
    </citation>
    <scope>NUCLEOTIDE SEQUENCE</scope>
    <source>
        <strain evidence="3">WA0000051536</strain>
    </source>
</reference>
<sequence length="355" mass="41383">MKIASLLAGPPPSSTKCSCIAVHDLKDVYQRRFEQAGFNIFSRRESSRQVLTDHWISSRAVPKTSFHLKLVIRHNPSNCFRCSISSGKPGYPIKSAQIRSQMRMLLVFFRKGDEDNTVLPQFLLFPAWLLHLFRYSQHGSTPGRCDIRFLEDVTTAKEDQIFRFNNVINTLFRFDLDHIDKRQIEAVIGLSNHLADSNPEHGLRPPTRNFSHSVHYLYADLVDLLGQRRPDKLKPACLNCFKKPSSRRSLCVACYRYQLKHKKPRPERLIVANRPGSRMIPSLHKICNNCGVERTHQWYRNMLGKGHWCETCKSYYIRHKKLRPRELYIRVANRKVDLRQLISRVKVESDVESDI</sequence>
<comment type="caution">
    <text evidence="3">The sequence shown here is derived from an EMBL/GenBank/DDBJ whole genome shotgun (WGS) entry which is preliminary data.</text>
</comment>
<feature type="domain" description="GATA-type" evidence="2">
    <location>
        <begin position="287"/>
        <end position="335"/>
    </location>
</feature>
<keyword evidence="4" id="KW-1185">Reference proteome</keyword>
<dbReference type="SUPFAM" id="SSF57716">
    <property type="entry name" value="Glucocorticoid receptor-like (DNA-binding domain)"/>
    <property type="match status" value="1"/>
</dbReference>
<keyword evidence="1" id="KW-0863">Zinc-finger</keyword>
<accession>A0A8H7UKS1</accession>
<name>A0A8H7UKS1_9FUNG</name>
<dbReference type="GO" id="GO:0043565">
    <property type="term" value="F:sequence-specific DNA binding"/>
    <property type="evidence" value="ECO:0007669"/>
    <property type="project" value="InterPro"/>
</dbReference>
<evidence type="ECO:0000259" key="2">
    <source>
        <dbReference type="PROSITE" id="PS50114"/>
    </source>
</evidence>
<gene>
    <name evidence="3" type="ORF">INT44_002168</name>
</gene>
<protein>
    <recommendedName>
        <fullName evidence="2">GATA-type domain-containing protein</fullName>
    </recommendedName>
</protein>
<organism evidence="3 4">
    <name type="scientific">Umbelopsis vinacea</name>
    <dbReference type="NCBI Taxonomy" id="44442"/>
    <lineage>
        <taxon>Eukaryota</taxon>
        <taxon>Fungi</taxon>
        <taxon>Fungi incertae sedis</taxon>
        <taxon>Mucoromycota</taxon>
        <taxon>Mucoromycotina</taxon>
        <taxon>Umbelopsidomycetes</taxon>
        <taxon>Umbelopsidales</taxon>
        <taxon>Umbelopsidaceae</taxon>
        <taxon>Umbelopsis</taxon>
    </lineage>
</organism>
<dbReference type="OrthoDB" id="2258182at2759"/>
<dbReference type="AlphaFoldDB" id="A0A8H7UKS1"/>
<evidence type="ECO:0000256" key="1">
    <source>
        <dbReference type="PROSITE-ProRule" id="PRU00094"/>
    </source>
</evidence>
<dbReference type="GO" id="GO:0008270">
    <property type="term" value="F:zinc ion binding"/>
    <property type="evidence" value="ECO:0007669"/>
    <property type="project" value="UniProtKB-KW"/>
</dbReference>
<dbReference type="PROSITE" id="PS50114">
    <property type="entry name" value="GATA_ZN_FINGER_2"/>
    <property type="match status" value="1"/>
</dbReference>
<keyword evidence="1" id="KW-0479">Metal-binding</keyword>
<evidence type="ECO:0000313" key="3">
    <source>
        <dbReference type="EMBL" id="KAG2185377.1"/>
    </source>
</evidence>
<dbReference type="InterPro" id="IPR013088">
    <property type="entry name" value="Znf_NHR/GATA"/>
</dbReference>
<dbReference type="EMBL" id="JAEPRA010000005">
    <property type="protein sequence ID" value="KAG2185377.1"/>
    <property type="molecule type" value="Genomic_DNA"/>
</dbReference>
<evidence type="ECO:0000313" key="4">
    <source>
        <dbReference type="Proteomes" id="UP000612746"/>
    </source>
</evidence>
<dbReference type="InterPro" id="IPR000679">
    <property type="entry name" value="Znf_GATA"/>
</dbReference>
<dbReference type="GO" id="GO:0006355">
    <property type="term" value="P:regulation of DNA-templated transcription"/>
    <property type="evidence" value="ECO:0007669"/>
    <property type="project" value="InterPro"/>
</dbReference>
<dbReference type="Proteomes" id="UP000612746">
    <property type="component" value="Unassembled WGS sequence"/>
</dbReference>